<protein>
    <submittedName>
        <fullName evidence="2">DUF4382 domain-containing protein</fullName>
    </submittedName>
</protein>
<dbReference type="InterPro" id="IPR025491">
    <property type="entry name" value="DUF4382"/>
</dbReference>
<gene>
    <name evidence="2" type="ORF">QTP81_02440</name>
</gene>
<name>A0ABT7STE0_9ALTE</name>
<sequence>MQLSTIFAMTNKQQFRCAALAGCMFGLVACGGSSGGSDSEVVAPSTPQPTLFSLAVSDAPIDEAISVNVYFDQVELVGAAGGPITFDVRDENGDPKMIDLLQVQGADFEPIVTDTEIPSGEYNQLRLSVTDESFIEMESGTFPLRVPSNELKLDGFSALPGFQAAYTVEFDLRKGLVDPVGQDVILLKPRGVRLVANDDVGILSGTVDESLIIATECAVKDDAMAGNAVYVYEGVGLDFANLGDDADAFEGDTEVRPLTIVPVNFNASEQNYEFVAGFVPEGEYTLAFSCLALFDEPESDENAEEGFALQTQDEVTVVATTTTTVVIE</sequence>
<keyword evidence="3" id="KW-1185">Reference proteome</keyword>
<organism evidence="2 3">
    <name type="scientific">Alteromonas arenosi</name>
    <dbReference type="NCBI Taxonomy" id="3055817"/>
    <lineage>
        <taxon>Bacteria</taxon>
        <taxon>Pseudomonadati</taxon>
        <taxon>Pseudomonadota</taxon>
        <taxon>Gammaproteobacteria</taxon>
        <taxon>Alteromonadales</taxon>
        <taxon>Alteromonadaceae</taxon>
        <taxon>Alteromonas/Salinimonas group</taxon>
        <taxon>Alteromonas</taxon>
    </lineage>
</organism>
<feature type="domain" description="DUF4382" evidence="1">
    <location>
        <begin position="52"/>
        <end position="189"/>
    </location>
</feature>
<dbReference type="Proteomes" id="UP001234343">
    <property type="component" value="Unassembled WGS sequence"/>
</dbReference>
<proteinExistence type="predicted"/>
<evidence type="ECO:0000313" key="2">
    <source>
        <dbReference type="EMBL" id="MDM7859462.1"/>
    </source>
</evidence>
<accession>A0ABT7STE0</accession>
<evidence type="ECO:0000259" key="1">
    <source>
        <dbReference type="Pfam" id="PF14321"/>
    </source>
</evidence>
<comment type="caution">
    <text evidence="2">The sequence shown here is derived from an EMBL/GenBank/DDBJ whole genome shotgun (WGS) entry which is preliminary data.</text>
</comment>
<dbReference type="Pfam" id="PF14321">
    <property type="entry name" value="DUF4382"/>
    <property type="match status" value="1"/>
</dbReference>
<dbReference type="EMBL" id="JAUCBP010000002">
    <property type="protein sequence ID" value="MDM7859462.1"/>
    <property type="molecule type" value="Genomic_DNA"/>
</dbReference>
<reference evidence="2 3" key="1">
    <citation type="submission" date="2023-06" db="EMBL/GenBank/DDBJ databases">
        <title>Alteromonas sp. ASW11-36 isolated from intertidal sand.</title>
        <authorList>
            <person name="Li Y."/>
        </authorList>
    </citation>
    <scope>NUCLEOTIDE SEQUENCE [LARGE SCALE GENOMIC DNA]</scope>
    <source>
        <strain evidence="2 3">ASW11-36</strain>
    </source>
</reference>
<dbReference type="RefSeq" id="WP_289363478.1">
    <property type="nucleotide sequence ID" value="NZ_JAUCBP010000002.1"/>
</dbReference>
<evidence type="ECO:0000313" key="3">
    <source>
        <dbReference type="Proteomes" id="UP001234343"/>
    </source>
</evidence>